<dbReference type="Gene3D" id="2.60.130.10">
    <property type="entry name" value="Aromatic compound dioxygenase"/>
    <property type="match status" value="1"/>
</dbReference>
<proteinExistence type="predicted"/>
<keyword evidence="2" id="KW-0732">Signal</keyword>
<feature type="domain" description="Intradiol ring-cleavage dioxygenases" evidence="3">
    <location>
        <begin position="142"/>
        <end position="270"/>
    </location>
</feature>
<dbReference type="Pfam" id="PF00775">
    <property type="entry name" value="Dioxygenase_C"/>
    <property type="match status" value="1"/>
</dbReference>
<organism evidence="4 5">
    <name type="scientific">Pleomassaria siparia CBS 279.74</name>
    <dbReference type="NCBI Taxonomy" id="1314801"/>
    <lineage>
        <taxon>Eukaryota</taxon>
        <taxon>Fungi</taxon>
        <taxon>Dikarya</taxon>
        <taxon>Ascomycota</taxon>
        <taxon>Pezizomycotina</taxon>
        <taxon>Dothideomycetes</taxon>
        <taxon>Pleosporomycetidae</taxon>
        <taxon>Pleosporales</taxon>
        <taxon>Pleomassariaceae</taxon>
        <taxon>Pleomassaria</taxon>
    </lineage>
</organism>
<sequence length="378" mass="40143">MKSAIVSAILGAAMLTQQAVAHPGASHAEHVKDVQAREAHLKHINKRSLSHCADTLKKRGNDKLMQDRRNAKVESLRKKRSISQDKPFLRARDVTEVLATSHLSSLTDITADTDPSVLFAGNSSCILTPEVTQGPYWVSGELIRTDNTEGQQGVPLTLDIQIIDVNTCEPVPQVYLEIWACNSTGVYSGVSANGNGNTNDETNIDATFMRAIQVSDDSGVVAFDTLVPGHYTGRANHIHALSHVNATVLPNNTLAGGSITHVGQMFFDQDLLTLVETTEPYNTNTQTLTTNAEDGILAQEADGYDPMVEYVLLGDDVSQGIFAWISFGMDTASNYTVSPAVYLTSDGGVENENFGAGMGAPPSGSGAPGPAPTGASAS</sequence>
<dbReference type="GO" id="GO:0008199">
    <property type="term" value="F:ferric iron binding"/>
    <property type="evidence" value="ECO:0007669"/>
    <property type="project" value="InterPro"/>
</dbReference>
<dbReference type="AlphaFoldDB" id="A0A6G1K8X3"/>
<evidence type="ECO:0000313" key="5">
    <source>
        <dbReference type="Proteomes" id="UP000799428"/>
    </source>
</evidence>
<keyword evidence="4" id="KW-0560">Oxidoreductase</keyword>
<evidence type="ECO:0000259" key="3">
    <source>
        <dbReference type="Pfam" id="PF00775"/>
    </source>
</evidence>
<gene>
    <name evidence="4" type="ORF">K504DRAFT_455019</name>
</gene>
<evidence type="ECO:0000256" key="1">
    <source>
        <dbReference type="SAM" id="MobiDB-lite"/>
    </source>
</evidence>
<dbReference type="OrthoDB" id="121380at2759"/>
<dbReference type="CDD" id="cd03457">
    <property type="entry name" value="intradiol_dioxygenase_like"/>
    <property type="match status" value="1"/>
</dbReference>
<dbReference type="InterPro" id="IPR015889">
    <property type="entry name" value="Intradiol_dOase_core"/>
</dbReference>
<keyword evidence="4" id="KW-0223">Dioxygenase</keyword>
<dbReference type="SUPFAM" id="SSF49482">
    <property type="entry name" value="Aromatic compound dioxygenase"/>
    <property type="match status" value="1"/>
</dbReference>
<feature type="signal peptide" evidence="2">
    <location>
        <begin position="1"/>
        <end position="21"/>
    </location>
</feature>
<feature type="region of interest" description="Disordered" evidence="1">
    <location>
        <begin position="353"/>
        <end position="378"/>
    </location>
</feature>
<feature type="chain" id="PRO_5026039957" evidence="2">
    <location>
        <begin position="22"/>
        <end position="378"/>
    </location>
</feature>
<name>A0A6G1K8X3_9PLEO</name>
<reference evidence="4" key="1">
    <citation type="journal article" date="2020" name="Stud. Mycol.">
        <title>101 Dothideomycetes genomes: a test case for predicting lifestyles and emergence of pathogens.</title>
        <authorList>
            <person name="Haridas S."/>
            <person name="Albert R."/>
            <person name="Binder M."/>
            <person name="Bloem J."/>
            <person name="Labutti K."/>
            <person name="Salamov A."/>
            <person name="Andreopoulos B."/>
            <person name="Baker S."/>
            <person name="Barry K."/>
            <person name="Bills G."/>
            <person name="Bluhm B."/>
            <person name="Cannon C."/>
            <person name="Castanera R."/>
            <person name="Culley D."/>
            <person name="Daum C."/>
            <person name="Ezra D."/>
            <person name="Gonzalez J."/>
            <person name="Henrissat B."/>
            <person name="Kuo A."/>
            <person name="Liang C."/>
            <person name="Lipzen A."/>
            <person name="Lutzoni F."/>
            <person name="Magnuson J."/>
            <person name="Mondo S."/>
            <person name="Nolan M."/>
            <person name="Ohm R."/>
            <person name="Pangilinan J."/>
            <person name="Park H.-J."/>
            <person name="Ramirez L."/>
            <person name="Alfaro M."/>
            <person name="Sun H."/>
            <person name="Tritt A."/>
            <person name="Yoshinaga Y."/>
            <person name="Zwiers L.-H."/>
            <person name="Turgeon B."/>
            <person name="Goodwin S."/>
            <person name="Spatafora J."/>
            <person name="Crous P."/>
            <person name="Grigoriev I."/>
        </authorList>
    </citation>
    <scope>NUCLEOTIDE SEQUENCE</scope>
    <source>
        <strain evidence="4">CBS 279.74</strain>
    </source>
</reference>
<dbReference type="GO" id="GO:0016702">
    <property type="term" value="F:oxidoreductase activity, acting on single donors with incorporation of molecular oxygen, incorporation of two atoms of oxygen"/>
    <property type="evidence" value="ECO:0007669"/>
    <property type="project" value="InterPro"/>
</dbReference>
<dbReference type="Proteomes" id="UP000799428">
    <property type="component" value="Unassembled WGS sequence"/>
</dbReference>
<dbReference type="InterPro" id="IPR000627">
    <property type="entry name" value="Intradiol_dOase_C"/>
</dbReference>
<evidence type="ECO:0000256" key="2">
    <source>
        <dbReference type="SAM" id="SignalP"/>
    </source>
</evidence>
<dbReference type="PANTHER" id="PTHR34315:SF1">
    <property type="entry name" value="INTRADIOL RING-CLEAVAGE DIOXYGENASES DOMAIN-CONTAINING PROTEIN-RELATED"/>
    <property type="match status" value="1"/>
</dbReference>
<evidence type="ECO:0000313" key="4">
    <source>
        <dbReference type="EMBL" id="KAF2709264.1"/>
    </source>
</evidence>
<accession>A0A6G1K8X3</accession>
<keyword evidence="5" id="KW-1185">Reference proteome</keyword>
<dbReference type="PANTHER" id="PTHR34315">
    <property type="match status" value="1"/>
</dbReference>
<dbReference type="EMBL" id="MU005770">
    <property type="protein sequence ID" value="KAF2709264.1"/>
    <property type="molecule type" value="Genomic_DNA"/>
</dbReference>
<protein>
    <submittedName>
        <fullName evidence="4">Aromatic compound dioxygenase</fullName>
    </submittedName>
</protein>